<feature type="non-terminal residue" evidence="1">
    <location>
        <position position="1"/>
    </location>
</feature>
<keyword evidence="1" id="KW-0808">Transferase</keyword>
<dbReference type="GO" id="GO:0032259">
    <property type="term" value="P:methylation"/>
    <property type="evidence" value="ECO:0007669"/>
    <property type="project" value="UniProtKB-KW"/>
</dbReference>
<dbReference type="EMBL" id="SMKE01000140">
    <property type="protein sequence ID" value="TDB99852.1"/>
    <property type="molecule type" value="Genomic_DNA"/>
</dbReference>
<dbReference type="Proteomes" id="UP000295626">
    <property type="component" value="Unassembled WGS sequence"/>
</dbReference>
<organism evidence="1 2">
    <name type="scientific">Micromonospora fluostatini</name>
    <dbReference type="NCBI Taxonomy" id="1629071"/>
    <lineage>
        <taxon>Bacteria</taxon>
        <taxon>Bacillati</taxon>
        <taxon>Actinomycetota</taxon>
        <taxon>Actinomycetes</taxon>
        <taxon>Micromonosporales</taxon>
        <taxon>Micromonosporaceae</taxon>
        <taxon>Micromonospora</taxon>
    </lineage>
</organism>
<reference evidence="1 2" key="1">
    <citation type="submission" date="2019-02" db="EMBL/GenBank/DDBJ databases">
        <title>Draft genome sequences of novel Actinobacteria.</title>
        <authorList>
            <person name="Sahin N."/>
            <person name="Ay H."/>
            <person name="Saygin H."/>
        </authorList>
    </citation>
    <scope>NUCLEOTIDE SEQUENCE [LARGE SCALE GENOMIC DNA]</scope>
    <source>
        <strain evidence="1 2">JCM 30529</strain>
    </source>
</reference>
<protein>
    <submittedName>
        <fullName evidence="1">SAM-dependent methyltransferase</fullName>
    </submittedName>
</protein>
<proteinExistence type="predicted"/>
<accession>A0ABY2DJ02</accession>
<gene>
    <name evidence="1" type="ORF">E1091_06040</name>
</gene>
<keyword evidence="2" id="KW-1185">Reference proteome</keyword>
<dbReference type="GO" id="GO:0008168">
    <property type="term" value="F:methyltransferase activity"/>
    <property type="evidence" value="ECO:0007669"/>
    <property type="project" value="UniProtKB-KW"/>
</dbReference>
<name>A0ABY2DJ02_9ACTN</name>
<evidence type="ECO:0000313" key="2">
    <source>
        <dbReference type="Proteomes" id="UP000295626"/>
    </source>
</evidence>
<comment type="caution">
    <text evidence="1">The sequence shown here is derived from an EMBL/GenBank/DDBJ whole genome shotgun (WGS) entry which is preliminary data.</text>
</comment>
<evidence type="ECO:0000313" key="1">
    <source>
        <dbReference type="EMBL" id="TDB99852.1"/>
    </source>
</evidence>
<sequence length="50" mass="5378">HTPRNLLIRARRTGAGPTPAQRAEYRDLVAQWQLTPRLATLLAAADGGGV</sequence>
<keyword evidence="1" id="KW-0489">Methyltransferase</keyword>